<dbReference type="EMBL" id="JACBZM010000001">
    <property type="protein sequence ID" value="NYI44051.1"/>
    <property type="molecule type" value="Genomic_DNA"/>
</dbReference>
<feature type="region of interest" description="Disordered" evidence="1">
    <location>
        <begin position="17"/>
        <end position="59"/>
    </location>
</feature>
<organism evidence="2 3">
    <name type="scientific">Nocardioides aromaticivorans</name>
    <dbReference type="NCBI Taxonomy" id="200618"/>
    <lineage>
        <taxon>Bacteria</taxon>
        <taxon>Bacillati</taxon>
        <taxon>Actinomycetota</taxon>
        <taxon>Actinomycetes</taxon>
        <taxon>Propionibacteriales</taxon>
        <taxon>Nocardioidaceae</taxon>
        <taxon>Nocardioides</taxon>
    </lineage>
</organism>
<evidence type="ECO:0000313" key="3">
    <source>
        <dbReference type="Proteomes" id="UP000562045"/>
    </source>
</evidence>
<gene>
    <name evidence="2" type="ORF">BJ993_001131</name>
</gene>
<name>A0A7Y9ZIF8_9ACTN</name>
<sequence length="59" mass="6991">MSLGRWRRKVRCLVKHGPRGCPHIERHSRRPRRRRRQAEAPGGRHRPPVEIISPADLVR</sequence>
<feature type="compositionally biased region" description="Basic residues" evidence="1">
    <location>
        <begin position="26"/>
        <end position="36"/>
    </location>
</feature>
<evidence type="ECO:0000256" key="1">
    <source>
        <dbReference type="SAM" id="MobiDB-lite"/>
    </source>
</evidence>
<dbReference type="AlphaFoldDB" id="A0A7Y9ZIF8"/>
<dbReference type="RefSeq" id="WP_179648033.1">
    <property type="nucleotide sequence ID" value="NZ_CP022295.1"/>
</dbReference>
<proteinExistence type="predicted"/>
<protein>
    <submittedName>
        <fullName evidence="2">Uncharacterized protein</fullName>
    </submittedName>
</protein>
<accession>A0A7Y9ZIF8</accession>
<dbReference type="Proteomes" id="UP000562045">
    <property type="component" value="Unassembled WGS sequence"/>
</dbReference>
<reference evidence="2 3" key="1">
    <citation type="submission" date="2020-07" db="EMBL/GenBank/DDBJ databases">
        <title>Sequencing the genomes of 1000 actinobacteria strains.</title>
        <authorList>
            <person name="Klenk H.-P."/>
        </authorList>
    </citation>
    <scope>NUCLEOTIDE SEQUENCE [LARGE SCALE GENOMIC DNA]</scope>
    <source>
        <strain evidence="2 3">DSM 15131</strain>
    </source>
</reference>
<evidence type="ECO:0000313" key="2">
    <source>
        <dbReference type="EMBL" id="NYI44051.1"/>
    </source>
</evidence>
<comment type="caution">
    <text evidence="2">The sequence shown here is derived from an EMBL/GenBank/DDBJ whole genome shotgun (WGS) entry which is preliminary data.</text>
</comment>